<dbReference type="SMART" id="SM00220">
    <property type="entry name" value="S_TKc"/>
    <property type="match status" value="1"/>
</dbReference>
<dbReference type="GO" id="GO:0004674">
    <property type="term" value="F:protein serine/threonine kinase activity"/>
    <property type="evidence" value="ECO:0007669"/>
    <property type="project" value="TreeGrafter"/>
</dbReference>
<dbReference type="PIRSF" id="PIRSF000654">
    <property type="entry name" value="Integrin-linked_kinase"/>
    <property type="match status" value="1"/>
</dbReference>
<evidence type="ECO:0000313" key="2">
    <source>
        <dbReference type="EMBL" id="KIO21943.1"/>
    </source>
</evidence>
<dbReference type="PROSITE" id="PS50011">
    <property type="entry name" value="PROTEIN_KINASE_DOM"/>
    <property type="match status" value="1"/>
</dbReference>
<gene>
    <name evidence="2" type="ORF">M407DRAFT_79803</name>
</gene>
<dbReference type="AlphaFoldDB" id="A0A0C3KKL8"/>
<dbReference type="InterPro" id="IPR001245">
    <property type="entry name" value="Ser-Thr/Tyr_kinase_cat_dom"/>
</dbReference>
<dbReference type="STRING" id="1051891.A0A0C3KKL8"/>
<evidence type="ECO:0000313" key="3">
    <source>
        <dbReference type="Proteomes" id="UP000054248"/>
    </source>
</evidence>
<dbReference type="InterPro" id="IPR000719">
    <property type="entry name" value="Prot_kinase_dom"/>
</dbReference>
<dbReference type="InterPro" id="IPR051681">
    <property type="entry name" value="Ser/Thr_Kinases-Pseudokinases"/>
</dbReference>
<sequence>MKQETLIWTRAKHPNIHTFLGFRVASEPQLIGPWCKNGNLSDYLVFNPQLSTYDKLRLIHQSALGLTYLHNLLPPICHGDIKPENILINDSGEAAISDFGLSRVIESLEVHTGLTTSGGTKGTFVYCAPELAVGLEDRPTCESDVYSFGGLTLSVMSGEVPYHGIKSAGVILKRIMEGKVPQPSDHKAIPGNDTLWSLMRNCWKNEASDRPSMRDVITEVCTVSD</sequence>
<feature type="domain" description="Protein kinase" evidence="1">
    <location>
        <begin position="1"/>
        <end position="225"/>
    </location>
</feature>
<dbReference type="InterPro" id="IPR008271">
    <property type="entry name" value="Ser/Thr_kinase_AS"/>
</dbReference>
<dbReference type="PROSITE" id="PS00108">
    <property type="entry name" value="PROTEIN_KINASE_ST"/>
    <property type="match status" value="1"/>
</dbReference>
<evidence type="ECO:0000259" key="1">
    <source>
        <dbReference type="PROSITE" id="PS50011"/>
    </source>
</evidence>
<dbReference type="InterPro" id="IPR011009">
    <property type="entry name" value="Kinase-like_dom_sf"/>
</dbReference>
<dbReference type="SUPFAM" id="SSF56112">
    <property type="entry name" value="Protein kinase-like (PK-like)"/>
    <property type="match status" value="1"/>
</dbReference>
<name>A0A0C3KKL8_9AGAM</name>
<dbReference type="Pfam" id="PF07714">
    <property type="entry name" value="PK_Tyr_Ser-Thr"/>
    <property type="match status" value="1"/>
</dbReference>
<dbReference type="PANTHER" id="PTHR44329:SF214">
    <property type="entry name" value="PROTEIN KINASE DOMAIN-CONTAINING PROTEIN"/>
    <property type="match status" value="1"/>
</dbReference>
<dbReference type="EMBL" id="KN823123">
    <property type="protein sequence ID" value="KIO21943.1"/>
    <property type="molecule type" value="Genomic_DNA"/>
</dbReference>
<reference evidence="3" key="2">
    <citation type="submission" date="2015-01" db="EMBL/GenBank/DDBJ databases">
        <title>Evolutionary Origins and Diversification of the Mycorrhizal Mutualists.</title>
        <authorList>
            <consortium name="DOE Joint Genome Institute"/>
            <consortium name="Mycorrhizal Genomics Consortium"/>
            <person name="Kohler A."/>
            <person name="Kuo A."/>
            <person name="Nagy L.G."/>
            <person name="Floudas D."/>
            <person name="Copeland A."/>
            <person name="Barry K.W."/>
            <person name="Cichocki N."/>
            <person name="Veneault-Fourrey C."/>
            <person name="LaButti K."/>
            <person name="Lindquist E.A."/>
            <person name="Lipzen A."/>
            <person name="Lundell T."/>
            <person name="Morin E."/>
            <person name="Murat C."/>
            <person name="Riley R."/>
            <person name="Ohm R."/>
            <person name="Sun H."/>
            <person name="Tunlid A."/>
            <person name="Henrissat B."/>
            <person name="Grigoriev I.V."/>
            <person name="Hibbett D.S."/>
            <person name="Martin F."/>
        </authorList>
    </citation>
    <scope>NUCLEOTIDE SEQUENCE [LARGE SCALE GENOMIC DNA]</scope>
    <source>
        <strain evidence="3">MUT 4182</strain>
    </source>
</reference>
<accession>A0A0C3KKL8</accession>
<dbReference type="Gene3D" id="1.10.510.10">
    <property type="entry name" value="Transferase(Phosphotransferase) domain 1"/>
    <property type="match status" value="1"/>
</dbReference>
<dbReference type="Proteomes" id="UP000054248">
    <property type="component" value="Unassembled WGS sequence"/>
</dbReference>
<protein>
    <recommendedName>
        <fullName evidence="1">Protein kinase domain-containing protein</fullName>
    </recommendedName>
</protein>
<organism evidence="2 3">
    <name type="scientific">Tulasnella calospora MUT 4182</name>
    <dbReference type="NCBI Taxonomy" id="1051891"/>
    <lineage>
        <taxon>Eukaryota</taxon>
        <taxon>Fungi</taxon>
        <taxon>Dikarya</taxon>
        <taxon>Basidiomycota</taxon>
        <taxon>Agaricomycotina</taxon>
        <taxon>Agaricomycetes</taxon>
        <taxon>Cantharellales</taxon>
        <taxon>Tulasnellaceae</taxon>
        <taxon>Tulasnella</taxon>
    </lineage>
</organism>
<proteinExistence type="predicted"/>
<dbReference type="OrthoDB" id="346907at2759"/>
<keyword evidence="3" id="KW-1185">Reference proteome</keyword>
<dbReference type="PANTHER" id="PTHR44329">
    <property type="entry name" value="SERINE/THREONINE-PROTEIN KINASE TNNI3K-RELATED"/>
    <property type="match status" value="1"/>
</dbReference>
<dbReference type="HOGENOM" id="CLU_000288_7_18_1"/>
<reference evidence="2 3" key="1">
    <citation type="submission" date="2014-04" db="EMBL/GenBank/DDBJ databases">
        <authorList>
            <consortium name="DOE Joint Genome Institute"/>
            <person name="Kuo A."/>
            <person name="Girlanda M."/>
            <person name="Perotto S."/>
            <person name="Kohler A."/>
            <person name="Nagy L.G."/>
            <person name="Floudas D."/>
            <person name="Copeland A."/>
            <person name="Barry K.W."/>
            <person name="Cichocki N."/>
            <person name="Veneault-Fourrey C."/>
            <person name="LaButti K."/>
            <person name="Lindquist E.A."/>
            <person name="Lipzen A."/>
            <person name="Lundell T."/>
            <person name="Morin E."/>
            <person name="Murat C."/>
            <person name="Sun H."/>
            <person name="Tunlid A."/>
            <person name="Henrissat B."/>
            <person name="Grigoriev I.V."/>
            <person name="Hibbett D.S."/>
            <person name="Martin F."/>
            <person name="Nordberg H.P."/>
            <person name="Cantor M.N."/>
            <person name="Hua S.X."/>
        </authorList>
    </citation>
    <scope>NUCLEOTIDE SEQUENCE [LARGE SCALE GENOMIC DNA]</scope>
    <source>
        <strain evidence="2 3">MUT 4182</strain>
    </source>
</reference>
<dbReference type="GO" id="GO:0005524">
    <property type="term" value="F:ATP binding"/>
    <property type="evidence" value="ECO:0007669"/>
    <property type="project" value="InterPro"/>
</dbReference>